<evidence type="ECO:0000313" key="5">
    <source>
        <dbReference type="EMBL" id="MEN2792842.1"/>
    </source>
</evidence>
<dbReference type="InterPro" id="IPR000843">
    <property type="entry name" value="HTH_LacI"/>
</dbReference>
<dbReference type="InterPro" id="IPR010982">
    <property type="entry name" value="Lambda_DNA-bd_dom_sf"/>
</dbReference>
<dbReference type="GO" id="GO:0003677">
    <property type="term" value="F:DNA binding"/>
    <property type="evidence" value="ECO:0007669"/>
    <property type="project" value="UniProtKB-KW"/>
</dbReference>
<dbReference type="SUPFAM" id="SSF47413">
    <property type="entry name" value="lambda repressor-like DNA-binding domains"/>
    <property type="match status" value="1"/>
</dbReference>
<evidence type="ECO:0000313" key="6">
    <source>
        <dbReference type="Proteomes" id="UP001419910"/>
    </source>
</evidence>
<accession>A0ABU9YAU5</accession>
<dbReference type="Gene3D" id="1.10.260.40">
    <property type="entry name" value="lambda repressor-like DNA-binding domains"/>
    <property type="match status" value="1"/>
</dbReference>
<dbReference type="RefSeq" id="WP_343890988.1">
    <property type="nucleotide sequence ID" value="NZ_BAAAEH010000037.1"/>
</dbReference>
<dbReference type="PANTHER" id="PTHR30146:SF153">
    <property type="entry name" value="LACTOSE OPERON REPRESSOR"/>
    <property type="match status" value="1"/>
</dbReference>
<comment type="caution">
    <text evidence="5">The sequence shown here is derived from an EMBL/GenBank/DDBJ whole genome shotgun (WGS) entry which is preliminary data.</text>
</comment>
<dbReference type="CDD" id="cd01392">
    <property type="entry name" value="HTH_LacI"/>
    <property type="match status" value="1"/>
</dbReference>
<dbReference type="Pfam" id="PF00356">
    <property type="entry name" value="LacI"/>
    <property type="match status" value="1"/>
</dbReference>
<dbReference type="PANTHER" id="PTHR30146">
    <property type="entry name" value="LACI-RELATED TRANSCRIPTIONAL REPRESSOR"/>
    <property type="match status" value="1"/>
</dbReference>
<feature type="domain" description="HTH lacI-type" evidence="4">
    <location>
        <begin position="13"/>
        <end position="67"/>
    </location>
</feature>
<dbReference type="PROSITE" id="PS50932">
    <property type="entry name" value="HTH_LACI_2"/>
    <property type="match status" value="1"/>
</dbReference>
<dbReference type="PRINTS" id="PR00036">
    <property type="entry name" value="HTHLACI"/>
</dbReference>
<dbReference type="Pfam" id="PF13377">
    <property type="entry name" value="Peripla_BP_3"/>
    <property type="match status" value="1"/>
</dbReference>
<name>A0ABU9YAU5_9SPHN</name>
<keyword evidence="6" id="KW-1185">Reference proteome</keyword>
<proteinExistence type="predicted"/>
<dbReference type="InterPro" id="IPR046335">
    <property type="entry name" value="LacI/GalR-like_sensor"/>
</dbReference>
<keyword evidence="1" id="KW-0805">Transcription regulation</keyword>
<evidence type="ECO:0000256" key="3">
    <source>
        <dbReference type="ARBA" id="ARBA00023163"/>
    </source>
</evidence>
<dbReference type="CDD" id="cd01545">
    <property type="entry name" value="PBP1_SalR"/>
    <property type="match status" value="1"/>
</dbReference>
<gene>
    <name evidence="5" type="ORF">ABC974_24650</name>
</gene>
<dbReference type="InterPro" id="IPR028082">
    <property type="entry name" value="Peripla_BP_I"/>
</dbReference>
<keyword evidence="3" id="KW-0804">Transcription</keyword>
<evidence type="ECO:0000259" key="4">
    <source>
        <dbReference type="PROSITE" id="PS50932"/>
    </source>
</evidence>
<protein>
    <submittedName>
        <fullName evidence="5">LacI family DNA-binding transcriptional regulator</fullName>
    </submittedName>
</protein>
<sequence length="359" mass="38030">MKHRPSRRQRTTATISDVASKAGVSPMTVSRVLNGETSVRPATRELVNAAIAALSYSPNPAARSLAGAQPIRIGLLYSNPSAAYLSEFLVGSLDCATRANVQLVVEKCDAGEHADAAARRLLAGGVEGIVLPPPLCDSQGLLAVLREMDGLAVTVASGDPSPGFSAVSIDDHRAAFEMTRHIAALGHQRIGFIIGNPDQTASARRLAGYRDAIAAVGMAYDEALVVQGLFTYRSGLDVAEQLLVVENPPTAIFASNDDMAAATVAVAHRHGLDVPGDLTVCGFDDTALATTIWPELTTIHQPITDMSLAAVELLAKEIRGRRAGQREEPSHIQLDFTLVRRQSDAAPRRRPPVVASRPS</sequence>
<dbReference type="PROSITE" id="PS00356">
    <property type="entry name" value="HTH_LACI_1"/>
    <property type="match status" value="1"/>
</dbReference>
<dbReference type="Gene3D" id="3.40.50.2300">
    <property type="match status" value="2"/>
</dbReference>
<dbReference type="EMBL" id="JBDIME010000034">
    <property type="protein sequence ID" value="MEN2792842.1"/>
    <property type="molecule type" value="Genomic_DNA"/>
</dbReference>
<reference evidence="5 6" key="1">
    <citation type="submission" date="2024-05" db="EMBL/GenBank/DDBJ databases">
        <authorList>
            <person name="Liu Q."/>
            <person name="Xin Y.-H."/>
        </authorList>
    </citation>
    <scope>NUCLEOTIDE SEQUENCE [LARGE SCALE GENOMIC DNA]</scope>
    <source>
        <strain evidence="5 6">CGMCC 1.10181</strain>
    </source>
</reference>
<keyword evidence="2 5" id="KW-0238">DNA-binding</keyword>
<evidence type="ECO:0000256" key="1">
    <source>
        <dbReference type="ARBA" id="ARBA00023015"/>
    </source>
</evidence>
<organism evidence="5 6">
    <name type="scientific">Sphingomonas oligophenolica</name>
    <dbReference type="NCBI Taxonomy" id="301154"/>
    <lineage>
        <taxon>Bacteria</taxon>
        <taxon>Pseudomonadati</taxon>
        <taxon>Pseudomonadota</taxon>
        <taxon>Alphaproteobacteria</taxon>
        <taxon>Sphingomonadales</taxon>
        <taxon>Sphingomonadaceae</taxon>
        <taxon>Sphingomonas</taxon>
    </lineage>
</organism>
<dbReference type="SMART" id="SM00354">
    <property type="entry name" value="HTH_LACI"/>
    <property type="match status" value="1"/>
</dbReference>
<dbReference type="SUPFAM" id="SSF53822">
    <property type="entry name" value="Periplasmic binding protein-like I"/>
    <property type="match status" value="1"/>
</dbReference>
<evidence type="ECO:0000256" key="2">
    <source>
        <dbReference type="ARBA" id="ARBA00023125"/>
    </source>
</evidence>
<dbReference type="Proteomes" id="UP001419910">
    <property type="component" value="Unassembled WGS sequence"/>
</dbReference>